<dbReference type="InterPro" id="IPR029016">
    <property type="entry name" value="GAF-like_dom_sf"/>
</dbReference>
<dbReference type="SUPFAM" id="SSF55781">
    <property type="entry name" value="GAF domain-like"/>
    <property type="match status" value="1"/>
</dbReference>
<dbReference type="Pfam" id="PF01614">
    <property type="entry name" value="IclR_C"/>
    <property type="match status" value="1"/>
</dbReference>
<dbReference type="PROSITE" id="PS51351">
    <property type="entry name" value="TFIIE_BETA_C"/>
    <property type="match status" value="1"/>
</dbReference>
<sequence length="255" mass="27183">MSANGTQAIDRAAQLLALVVQADEPISFTELADETGLARSTTSRLLAALERHHLLERDGNGAYISGPLFALYAARHDPWSQVARLAEPILEKIGAETGETVNLAVPRSHTVVHIAQVNATYVLGARDWLQVPVPPHCSALGKVLYAFGCLELPEGALEQLTSHSLATPAALRSEIATIRRRGYATAREELEIGLDAVAAPVHGRDGNVIAALGVSGPSARLRGQLDDVGRLLIEHGSALSQLLRRRSPKEGPAWG</sequence>
<dbReference type="InterPro" id="IPR036388">
    <property type="entry name" value="WH-like_DNA-bd_sf"/>
</dbReference>
<gene>
    <name evidence="8" type="ORF">K1X13_11000</name>
</gene>
<dbReference type="Gene3D" id="3.30.450.40">
    <property type="match status" value="1"/>
</dbReference>
<dbReference type="Gene3D" id="1.10.10.10">
    <property type="entry name" value="Winged helix-like DNA-binding domain superfamily/Winged helix DNA-binding domain"/>
    <property type="match status" value="1"/>
</dbReference>
<keyword evidence="3" id="KW-0804">Transcription</keyword>
<name>A0ABS7RJY2_9ACTN</name>
<dbReference type="SMART" id="SM00346">
    <property type="entry name" value="HTH_ICLR"/>
    <property type="match status" value="1"/>
</dbReference>
<dbReference type="PROSITE" id="PS51077">
    <property type="entry name" value="HTH_ICLR"/>
    <property type="match status" value="1"/>
</dbReference>
<comment type="caution">
    <text evidence="8">The sequence shown here is derived from an EMBL/GenBank/DDBJ whole genome shotgun (WGS) entry which is preliminary data.</text>
</comment>
<feature type="domain" description="HTH iclR-type" evidence="5">
    <location>
        <begin position="6"/>
        <end position="67"/>
    </location>
</feature>
<organism evidence="8 9">
    <name type="scientific">Nocardioides jiangsuensis</name>
    <dbReference type="NCBI Taxonomy" id="2866161"/>
    <lineage>
        <taxon>Bacteria</taxon>
        <taxon>Bacillati</taxon>
        <taxon>Actinomycetota</taxon>
        <taxon>Actinomycetes</taxon>
        <taxon>Propionibacteriales</taxon>
        <taxon>Nocardioidaceae</taxon>
        <taxon>Nocardioides</taxon>
    </lineage>
</organism>
<feature type="domain" description="HTH crp-type" evidence="4">
    <location>
        <begin position="6"/>
        <end position="68"/>
    </location>
</feature>
<dbReference type="PROSITE" id="PS51063">
    <property type="entry name" value="HTH_CRP_2"/>
    <property type="match status" value="1"/>
</dbReference>
<dbReference type="InterPro" id="IPR012318">
    <property type="entry name" value="HTH_CRP"/>
</dbReference>
<evidence type="ECO:0000259" key="6">
    <source>
        <dbReference type="PROSITE" id="PS51078"/>
    </source>
</evidence>
<dbReference type="InterPro" id="IPR003166">
    <property type="entry name" value="TFIIE_bsu_DNA-bd"/>
</dbReference>
<evidence type="ECO:0000313" key="8">
    <source>
        <dbReference type="EMBL" id="MBY9075346.1"/>
    </source>
</evidence>
<feature type="domain" description="IclR-ED" evidence="6">
    <location>
        <begin position="67"/>
        <end position="252"/>
    </location>
</feature>
<dbReference type="Proteomes" id="UP000754710">
    <property type="component" value="Unassembled WGS sequence"/>
</dbReference>
<protein>
    <submittedName>
        <fullName evidence="8">IclR family transcriptional regulator</fullName>
    </submittedName>
</protein>
<dbReference type="InterPro" id="IPR005471">
    <property type="entry name" value="Tscrpt_reg_IclR_N"/>
</dbReference>
<dbReference type="InterPro" id="IPR050707">
    <property type="entry name" value="HTH_MetabolicPath_Reg"/>
</dbReference>
<proteinExistence type="predicted"/>
<dbReference type="PROSITE" id="PS51078">
    <property type="entry name" value="ICLR_ED"/>
    <property type="match status" value="1"/>
</dbReference>
<dbReference type="PANTHER" id="PTHR30136:SF35">
    <property type="entry name" value="HTH-TYPE TRANSCRIPTIONAL REGULATOR RV1719"/>
    <property type="match status" value="1"/>
</dbReference>
<dbReference type="EMBL" id="JAIEZQ010000002">
    <property type="protein sequence ID" value="MBY9075346.1"/>
    <property type="molecule type" value="Genomic_DNA"/>
</dbReference>
<accession>A0ABS7RJY2</accession>
<evidence type="ECO:0000259" key="5">
    <source>
        <dbReference type="PROSITE" id="PS51077"/>
    </source>
</evidence>
<dbReference type="InterPro" id="IPR014757">
    <property type="entry name" value="Tscrpt_reg_IclR_C"/>
</dbReference>
<evidence type="ECO:0000259" key="4">
    <source>
        <dbReference type="PROSITE" id="PS51063"/>
    </source>
</evidence>
<keyword evidence="2" id="KW-0238">DNA-binding</keyword>
<dbReference type="SMART" id="SM00419">
    <property type="entry name" value="HTH_CRP"/>
    <property type="match status" value="1"/>
</dbReference>
<reference evidence="8 9" key="1">
    <citation type="submission" date="2021-08" db="EMBL/GenBank/DDBJ databases">
        <title>Nocardioides bacterium WL0053 sp. nov., isolated from the sediment.</title>
        <authorList>
            <person name="Wang L."/>
            <person name="Zhang D."/>
            <person name="Zhang A."/>
        </authorList>
    </citation>
    <scope>NUCLEOTIDE SEQUENCE [LARGE SCALE GENOMIC DNA]</scope>
    <source>
        <strain evidence="8 9">WL0053</strain>
    </source>
</reference>
<dbReference type="PANTHER" id="PTHR30136">
    <property type="entry name" value="HELIX-TURN-HELIX TRANSCRIPTIONAL REGULATOR, ICLR FAMILY"/>
    <property type="match status" value="1"/>
</dbReference>
<dbReference type="RefSeq" id="WP_221025108.1">
    <property type="nucleotide sequence ID" value="NZ_JAIEZQ010000002.1"/>
</dbReference>
<dbReference type="Pfam" id="PF09339">
    <property type="entry name" value="HTH_IclR"/>
    <property type="match status" value="1"/>
</dbReference>
<evidence type="ECO:0000256" key="2">
    <source>
        <dbReference type="ARBA" id="ARBA00023125"/>
    </source>
</evidence>
<keyword evidence="1" id="KW-0805">Transcription regulation</keyword>
<evidence type="ECO:0000256" key="1">
    <source>
        <dbReference type="ARBA" id="ARBA00023015"/>
    </source>
</evidence>
<dbReference type="SUPFAM" id="SSF46785">
    <property type="entry name" value="Winged helix' DNA-binding domain"/>
    <property type="match status" value="1"/>
</dbReference>
<evidence type="ECO:0000256" key="3">
    <source>
        <dbReference type="ARBA" id="ARBA00023163"/>
    </source>
</evidence>
<evidence type="ECO:0000313" key="9">
    <source>
        <dbReference type="Proteomes" id="UP000754710"/>
    </source>
</evidence>
<keyword evidence="9" id="KW-1185">Reference proteome</keyword>
<evidence type="ECO:0000259" key="7">
    <source>
        <dbReference type="PROSITE" id="PS51351"/>
    </source>
</evidence>
<dbReference type="InterPro" id="IPR036390">
    <property type="entry name" value="WH_DNA-bd_sf"/>
</dbReference>
<feature type="domain" description="TFIIE beta" evidence="7">
    <location>
        <begin position="1"/>
        <end position="72"/>
    </location>
</feature>